<reference evidence="6 7" key="1">
    <citation type="submission" date="2019-03" db="EMBL/GenBank/DDBJ databases">
        <title>Genomics of glacier-inhabiting Cryobacterium strains.</title>
        <authorList>
            <person name="Liu Q."/>
            <person name="Xin Y.-H."/>
        </authorList>
    </citation>
    <scope>NUCLEOTIDE SEQUENCE [LARGE SCALE GENOMIC DNA]</scope>
    <source>
        <strain evidence="6 7">Sr39</strain>
    </source>
</reference>
<dbReference type="EMBL" id="SOHJ01000007">
    <property type="protein sequence ID" value="TFD60900.1"/>
    <property type="molecule type" value="Genomic_DNA"/>
</dbReference>
<dbReference type="InterPro" id="IPR001647">
    <property type="entry name" value="HTH_TetR"/>
</dbReference>
<dbReference type="InterPro" id="IPR009057">
    <property type="entry name" value="Homeodomain-like_sf"/>
</dbReference>
<dbReference type="PRINTS" id="PR00455">
    <property type="entry name" value="HTHTETR"/>
</dbReference>
<evidence type="ECO:0000259" key="5">
    <source>
        <dbReference type="PROSITE" id="PS50977"/>
    </source>
</evidence>
<organism evidence="6 7">
    <name type="scientific">Cryobacterium suzukii</name>
    <dbReference type="NCBI Taxonomy" id="1259198"/>
    <lineage>
        <taxon>Bacteria</taxon>
        <taxon>Bacillati</taxon>
        <taxon>Actinomycetota</taxon>
        <taxon>Actinomycetes</taxon>
        <taxon>Micrococcales</taxon>
        <taxon>Microbacteriaceae</taxon>
        <taxon>Cryobacterium</taxon>
    </lineage>
</organism>
<dbReference type="PROSITE" id="PS50977">
    <property type="entry name" value="HTH_TETR_2"/>
    <property type="match status" value="1"/>
</dbReference>
<protein>
    <submittedName>
        <fullName evidence="6">TetR family transcriptional regulator</fullName>
    </submittedName>
</protein>
<proteinExistence type="predicted"/>
<dbReference type="GO" id="GO:0000976">
    <property type="term" value="F:transcription cis-regulatory region binding"/>
    <property type="evidence" value="ECO:0007669"/>
    <property type="project" value="TreeGrafter"/>
</dbReference>
<gene>
    <name evidence="6" type="ORF">E3T39_07220</name>
</gene>
<dbReference type="Pfam" id="PF00440">
    <property type="entry name" value="TetR_N"/>
    <property type="match status" value="1"/>
</dbReference>
<dbReference type="Gene3D" id="1.10.357.10">
    <property type="entry name" value="Tetracycline Repressor, domain 2"/>
    <property type="match status" value="1"/>
</dbReference>
<name>A0A4R9AG61_9MICO</name>
<dbReference type="GO" id="GO:0003700">
    <property type="term" value="F:DNA-binding transcription factor activity"/>
    <property type="evidence" value="ECO:0007669"/>
    <property type="project" value="TreeGrafter"/>
</dbReference>
<dbReference type="AlphaFoldDB" id="A0A4R9AG61"/>
<evidence type="ECO:0000256" key="2">
    <source>
        <dbReference type="ARBA" id="ARBA00023125"/>
    </source>
</evidence>
<evidence type="ECO:0000256" key="1">
    <source>
        <dbReference type="ARBA" id="ARBA00023015"/>
    </source>
</evidence>
<evidence type="ECO:0000313" key="7">
    <source>
        <dbReference type="Proteomes" id="UP000298170"/>
    </source>
</evidence>
<dbReference type="OrthoDB" id="4214267at2"/>
<evidence type="ECO:0000256" key="3">
    <source>
        <dbReference type="ARBA" id="ARBA00023163"/>
    </source>
</evidence>
<keyword evidence="3" id="KW-0804">Transcription</keyword>
<keyword evidence="1" id="KW-0805">Transcription regulation</keyword>
<dbReference type="SUPFAM" id="SSF46689">
    <property type="entry name" value="Homeodomain-like"/>
    <property type="match status" value="1"/>
</dbReference>
<dbReference type="InterPro" id="IPR050109">
    <property type="entry name" value="HTH-type_TetR-like_transc_reg"/>
</dbReference>
<dbReference type="Gene3D" id="1.10.10.60">
    <property type="entry name" value="Homeodomain-like"/>
    <property type="match status" value="1"/>
</dbReference>
<keyword evidence="7" id="KW-1185">Reference proteome</keyword>
<feature type="domain" description="HTH tetR-type" evidence="5">
    <location>
        <begin position="49"/>
        <end position="109"/>
    </location>
</feature>
<keyword evidence="2 4" id="KW-0238">DNA-binding</keyword>
<dbReference type="InterPro" id="IPR041347">
    <property type="entry name" value="MftR_C"/>
</dbReference>
<dbReference type="PANTHER" id="PTHR30055">
    <property type="entry name" value="HTH-TYPE TRANSCRIPTIONAL REGULATOR RUTR"/>
    <property type="match status" value="1"/>
</dbReference>
<accession>A0A4R9AG61</accession>
<dbReference type="PANTHER" id="PTHR30055:SF238">
    <property type="entry name" value="MYCOFACTOCIN BIOSYNTHESIS TRANSCRIPTIONAL REGULATOR MFTR-RELATED"/>
    <property type="match status" value="1"/>
</dbReference>
<evidence type="ECO:0000256" key="4">
    <source>
        <dbReference type="PROSITE-ProRule" id="PRU00335"/>
    </source>
</evidence>
<dbReference type="Pfam" id="PF17754">
    <property type="entry name" value="TetR_C_14"/>
    <property type="match status" value="1"/>
</dbReference>
<sequence length="240" mass="26418">MINGRTDSCVEDTSLITLSVLIQVLPESRVESMATPDIAESRGRGRPPTVSVDAVAEIGLGLFLANGFDETTMTNIASAAGIGRKTLFNYFPNKADIVWNRFNRQLEDLTNALEHAPIDIVSTDAVVAAVLSGLHTHPAVLPIMRAEVTLIQAVPSLQSYAYMQGRPWRDAITRFIADREGLDPDDTLPEVLGHGYWHAMFVGFRKWLHSGQSSPLPYVETALRDYSRALQAAFAHEKTQ</sequence>
<evidence type="ECO:0000313" key="6">
    <source>
        <dbReference type="EMBL" id="TFD60900.1"/>
    </source>
</evidence>
<feature type="DNA-binding region" description="H-T-H motif" evidence="4">
    <location>
        <begin position="72"/>
        <end position="91"/>
    </location>
</feature>
<dbReference type="Proteomes" id="UP000298170">
    <property type="component" value="Unassembled WGS sequence"/>
</dbReference>
<comment type="caution">
    <text evidence="6">The sequence shown here is derived from an EMBL/GenBank/DDBJ whole genome shotgun (WGS) entry which is preliminary data.</text>
</comment>